<dbReference type="Proteomes" id="UP001056436">
    <property type="component" value="Unassembled WGS sequence"/>
</dbReference>
<organism evidence="2 3">
    <name type="scientific">Colletotrichum abscissum</name>
    <dbReference type="NCBI Taxonomy" id="1671311"/>
    <lineage>
        <taxon>Eukaryota</taxon>
        <taxon>Fungi</taxon>
        <taxon>Dikarya</taxon>
        <taxon>Ascomycota</taxon>
        <taxon>Pezizomycotina</taxon>
        <taxon>Sordariomycetes</taxon>
        <taxon>Hypocreomycetidae</taxon>
        <taxon>Glomerellales</taxon>
        <taxon>Glomerellaceae</taxon>
        <taxon>Colletotrichum</taxon>
        <taxon>Colletotrichum acutatum species complex</taxon>
    </lineage>
</organism>
<comment type="caution">
    <text evidence="2">The sequence shown here is derived from an EMBL/GenBank/DDBJ whole genome shotgun (WGS) entry which is preliminary data.</text>
</comment>
<evidence type="ECO:0000313" key="2">
    <source>
        <dbReference type="EMBL" id="KAI3550724.1"/>
    </source>
</evidence>
<dbReference type="AlphaFoldDB" id="A0A9P9XES3"/>
<feature type="region of interest" description="Disordered" evidence="1">
    <location>
        <begin position="1"/>
        <end position="24"/>
    </location>
</feature>
<name>A0A9P9XES3_9PEZI</name>
<feature type="compositionally biased region" description="Basic and acidic residues" evidence="1">
    <location>
        <begin position="1"/>
        <end position="14"/>
    </location>
</feature>
<sequence length="112" mass="12476">MEDEQVQERRDSRLDPTVTTNNGALGVSRRQATPLSGFVQVVGQERNAGLVETAEGQWILGKQAQMWWDGMVQVQAEVHGEETVQDSLFPQSYTCSEPLRIRTQSLAALEDS</sequence>
<evidence type="ECO:0000313" key="3">
    <source>
        <dbReference type="Proteomes" id="UP001056436"/>
    </source>
</evidence>
<accession>A0A9P9XES3</accession>
<reference evidence="2" key="1">
    <citation type="submission" date="2019-01" db="EMBL/GenBank/DDBJ databases">
        <title>Colletotrichum abscissum LGMF1257.</title>
        <authorList>
            <person name="Baroncelli R."/>
        </authorList>
    </citation>
    <scope>NUCLEOTIDE SEQUENCE</scope>
    <source>
        <strain evidence="2">Ca142</strain>
    </source>
</reference>
<keyword evidence="3" id="KW-1185">Reference proteome</keyword>
<protein>
    <submittedName>
        <fullName evidence="2">Uncharacterized protein</fullName>
    </submittedName>
</protein>
<proteinExistence type="predicted"/>
<dbReference type="EMBL" id="SDAQ01000041">
    <property type="protein sequence ID" value="KAI3550724.1"/>
    <property type="molecule type" value="Genomic_DNA"/>
</dbReference>
<evidence type="ECO:0000256" key="1">
    <source>
        <dbReference type="SAM" id="MobiDB-lite"/>
    </source>
</evidence>
<gene>
    <name evidence="2" type="ORF">CABS02_07523</name>
</gene>